<keyword evidence="2" id="KW-1185">Reference proteome</keyword>
<organism evidence="1 2">
    <name type="scientific">Pararobbsia alpina</name>
    <dbReference type="NCBI Taxonomy" id="621374"/>
    <lineage>
        <taxon>Bacteria</taxon>
        <taxon>Pseudomonadati</taxon>
        <taxon>Pseudomonadota</taxon>
        <taxon>Betaproteobacteria</taxon>
        <taxon>Burkholderiales</taxon>
        <taxon>Burkholderiaceae</taxon>
        <taxon>Pararobbsia</taxon>
    </lineage>
</organism>
<accession>A0A6S7B4G3</accession>
<dbReference type="RefSeq" id="WP_175103319.1">
    <property type="nucleotide sequence ID" value="NZ_CADIKM010000002.1"/>
</dbReference>
<dbReference type="AlphaFoldDB" id="A0A6S7B4G3"/>
<protein>
    <submittedName>
        <fullName evidence="1">Uncharacterized protein</fullName>
    </submittedName>
</protein>
<dbReference type="EMBL" id="CADIKM010000002">
    <property type="protein sequence ID" value="CAB3779108.1"/>
    <property type="molecule type" value="Genomic_DNA"/>
</dbReference>
<evidence type="ECO:0000313" key="2">
    <source>
        <dbReference type="Proteomes" id="UP000494115"/>
    </source>
</evidence>
<evidence type="ECO:0000313" key="1">
    <source>
        <dbReference type="EMBL" id="CAB3779108.1"/>
    </source>
</evidence>
<sequence>MAMDDQAENVAENANAWTAEELEQIEQGIMDEEVFAARIFAQLEAAPALLTREQVELIEDEIRRDSWQRAALIFCTSTGKDLCRKIERDRDFAILAAQVKNSLTAVKERYEQLTELLSTVDVRIMLALCGRKDMEAVLAEAE</sequence>
<name>A0A6S7B4G3_9BURK</name>
<reference evidence="1 2" key="1">
    <citation type="submission" date="2020-04" db="EMBL/GenBank/DDBJ databases">
        <authorList>
            <person name="De Canck E."/>
        </authorList>
    </citation>
    <scope>NUCLEOTIDE SEQUENCE [LARGE SCALE GENOMIC DNA]</scope>
    <source>
        <strain evidence="1 2">LMG 28138</strain>
    </source>
</reference>
<proteinExistence type="predicted"/>
<gene>
    <name evidence="1" type="ORF">LMG28138_00793</name>
</gene>
<dbReference type="Proteomes" id="UP000494115">
    <property type="component" value="Unassembled WGS sequence"/>
</dbReference>